<dbReference type="EMBL" id="UZAI01018682">
    <property type="protein sequence ID" value="VDP39321.1"/>
    <property type="molecule type" value="Genomic_DNA"/>
</dbReference>
<gene>
    <name evidence="1" type="ORF">SMRZ_LOCUS21380</name>
</gene>
<accession>A0A183MZA5</accession>
<evidence type="ECO:0000313" key="1">
    <source>
        <dbReference type="EMBL" id="VDP39321.1"/>
    </source>
</evidence>
<evidence type="ECO:0000313" key="2">
    <source>
        <dbReference type="Proteomes" id="UP000277204"/>
    </source>
</evidence>
<reference evidence="1 2" key="1">
    <citation type="submission" date="2018-11" db="EMBL/GenBank/DDBJ databases">
        <authorList>
            <consortium name="Pathogen Informatics"/>
        </authorList>
    </citation>
    <scope>NUCLEOTIDE SEQUENCE [LARGE SCALE GENOMIC DNA]</scope>
    <source>
        <strain evidence="1 2">Zambia</strain>
    </source>
</reference>
<sequence>MKTVEEQAEIDALIKLKGGPEDNLSWDPEPTLPIIPMVRSQSWDLSTLIFNTFFYTILTIIILGKVVIIYRIFCKFCKHLLRRLILIDTTSSMEPEDWNKIHIHNYTSNTVEYIQQSPESYRLFTEDYKELLKILNFIDEYSRVNERHRKFLINFTDSTDISSKQLLMLIFLFFLVRRYQRMILVYHAKEKTSSLCLNELINEDIYSLLLCISITLYVVHNFFYSNLPVKLHSSDITKPNLFSKDLIPYSN</sequence>
<protein>
    <submittedName>
        <fullName evidence="1">Uncharacterized protein</fullName>
    </submittedName>
</protein>
<proteinExistence type="predicted"/>
<keyword evidence="2" id="KW-1185">Reference proteome</keyword>
<organism evidence="1 2">
    <name type="scientific">Schistosoma margrebowiei</name>
    <dbReference type="NCBI Taxonomy" id="48269"/>
    <lineage>
        <taxon>Eukaryota</taxon>
        <taxon>Metazoa</taxon>
        <taxon>Spiralia</taxon>
        <taxon>Lophotrochozoa</taxon>
        <taxon>Platyhelminthes</taxon>
        <taxon>Trematoda</taxon>
        <taxon>Digenea</taxon>
        <taxon>Strigeidida</taxon>
        <taxon>Schistosomatoidea</taxon>
        <taxon>Schistosomatidae</taxon>
        <taxon>Schistosoma</taxon>
    </lineage>
</organism>
<dbReference type="AlphaFoldDB" id="A0A183MZA5"/>
<dbReference type="Proteomes" id="UP000277204">
    <property type="component" value="Unassembled WGS sequence"/>
</dbReference>
<name>A0A183MZA5_9TREM</name>